<dbReference type="EMBL" id="MCGO01000066">
    <property type="protein sequence ID" value="ORY33861.1"/>
    <property type="molecule type" value="Genomic_DNA"/>
</dbReference>
<accession>A0A1Y2BGB6</accession>
<organism evidence="3 4">
    <name type="scientific">Rhizoclosmatium globosum</name>
    <dbReference type="NCBI Taxonomy" id="329046"/>
    <lineage>
        <taxon>Eukaryota</taxon>
        <taxon>Fungi</taxon>
        <taxon>Fungi incertae sedis</taxon>
        <taxon>Chytridiomycota</taxon>
        <taxon>Chytridiomycota incertae sedis</taxon>
        <taxon>Chytridiomycetes</taxon>
        <taxon>Chytridiales</taxon>
        <taxon>Chytriomycetaceae</taxon>
        <taxon>Rhizoclosmatium</taxon>
    </lineage>
</organism>
<gene>
    <name evidence="3" type="ORF">BCR33DRAFT_723066</name>
</gene>
<feature type="transmembrane region" description="Helical" evidence="2">
    <location>
        <begin position="95"/>
        <end position="118"/>
    </location>
</feature>
<name>A0A1Y2BGB6_9FUNG</name>
<evidence type="ECO:0000256" key="2">
    <source>
        <dbReference type="SAM" id="Phobius"/>
    </source>
</evidence>
<evidence type="ECO:0000313" key="3">
    <source>
        <dbReference type="EMBL" id="ORY33861.1"/>
    </source>
</evidence>
<comment type="caution">
    <text evidence="3">The sequence shown here is derived from an EMBL/GenBank/DDBJ whole genome shotgun (WGS) entry which is preliminary data.</text>
</comment>
<sequence length="205" mass="23354">MIPSIQPYLPVFFIFYSLLQASQFTWTVLLFISNNLPILLDWRNVISETTNAHTITVSAVMLCFDTLVTSVYIFYLRSMTPDLPDVTKLKIISRYGIASCICMEAWLIGIVLFNYWFVSPSVDVSWFLVSLRAYDLGPAVYLFLQLAMKWSLVREEVRGEKVKRERVETARLVSRRGTVGQVVSTTSESMEKSRSSRAPATLSQA</sequence>
<feature type="transmembrane region" description="Helical" evidence="2">
    <location>
        <begin position="52"/>
        <end position="75"/>
    </location>
</feature>
<evidence type="ECO:0000313" key="4">
    <source>
        <dbReference type="Proteomes" id="UP000193642"/>
    </source>
</evidence>
<protein>
    <submittedName>
        <fullName evidence="3">Uncharacterized protein</fullName>
    </submittedName>
</protein>
<keyword evidence="4" id="KW-1185">Reference proteome</keyword>
<dbReference type="AlphaFoldDB" id="A0A1Y2BGB6"/>
<evidence type="ECO:0000256" key="1">
    <source>
        <dbReference type="SAM" id="MobiDB-lite"/>
    </source>
</evidence>
<keyword evidence="2" id="KW-1133">Transmembrane helix</keyword>
<dbReference type="Proteomes" id="UP000193642">
    <property type="component" value="Unassembled WGS sequence"/>
</dbReference>
<feature type="compositionally biased region" description="Polar residues" evidence="1">
    <location>
        <begin position="196"/>
        <end position="205"/>
    </location>
</feature>
<keyword evidence="2" id="KW-0472">Membrane</keyword>
<feature type="transmembrane region" description="Helical" evidence="2">
    <location>
        <begin position="124"/>
        <end position="144"/>
    </location>
</feature>
<proteinExistence type="predicted"/>
<feature type="region of interest" description="Disordered" evidence="1">
    <location>
        <begin position="178"/>
        <end position="205"/>
    </location>
</feature>
<reference evidence="3 4" key="1">
    <citation type="submission" date="2016-07" db="EMBL/GenBank/DDBJ databases">
        <title>Pervasive Adenine N6-methylation of Active Genes in Fungi.</title>
        <authorList>
            <consortium name="DOE Joint Genome Institute"/>
            <person name="Mondo S.J."/>
            <person name="Dannebaum R.O."/>
            <person name="Kuo R.C."/>
            <person name="Labutti K."/>
            <person name="Haridas S."/>
            <person name="Kuo A."/>
            <person name="Salamov A."/>
            <person name="Ahrendt S.R."/>
            <person name="Lipzen A."/>
            <person name="Sullivan W."/>
            <person name="Andreopoulos W.B."/>
            <person name="Clum A."/>
            <person name="Lindquist E."/>
            <person name="Daum C."/>
            <person name="Ramamoorthy G.K."/>
            <person name="Gryganskyi A."/>
            <person name="Culley D."/>
            <person name="Magnuson J.K."/>
            <person name="James T.Y."/>
            <person name="O'Malley M.A."/>
            <person name="Stajich J.E."/>
            <person name="Spatafora J.W."/>
            <person name="Visel A."/>
            <person name="Grigoriev I.V."/>
        </authorList>
    </citation>
    <scope>NUCLEOTIDE SEQUENCE [LARGE SCALE GENOMIC DNA]</scope>
    <source>
        <strain evidence="3 4">JEL800</strain>
    </source>
</reference>
<keyword evidence="2" id="KW-0812">Transmembrane</keyword>
<feature type="transmembrane region" description="Helical" evidence="2">
    <location>
        <begin position="12"/>
        <end position="32"/>
    </location>
</feature>